<accession>A0A897MQZ1</accession>
<protein>
    <submittedName>
        <fullName evidence="3">Uncharacterized protein</fullName>
    </submittedName>
</protein>
<sequence>MGFGDTAKKLQKVSSIAEDSYKRMNELREQLAQLRSEVESTSEQVDQMEYDLAEQRALLEALAEQQGLDVDAIVAEANIEDLDAENAEVDSDRSAESDSDTQ</sequence>
<dbReference type="AlphaFoldDB" id="A0A897MQZ1"/>
<gene>
    <name evidence="3" type="ORF">HSR121_0211</name>
</gene>
<feature type="region of interest" description="Disordered" evidence="2">
    <location>
        <begin position="83"/>
        <end position="102"/>
    </location>
</feature>
<dbReference type="GeneID" id="68853869"/>
<dbReference type="EMBL" id="CP064787">
    <property type="protein sequence ID" value="QSG04570.1"/>
    <property type="molecule type" value="Genomic_DNA"/>
</dbReference>
<organism evidence="3 4">
    <name type="scientific">Halapricum desulfuricans</name>
    <dbReference type="NCBI Taxonomy" id="2841257"/>
    <lineage>
        <taxon>Archaea</taxon>
        <taxon>Methanobacteriati</taxon>
        <taxon>Methanobacteriota</taxon>
        <taxon>Stenosarchaea group</taxon>
        <taxon>Halobacteria</taxon>
        <taxon>Halobacteriales</taxon>
        <taxon>Haloarculaceae</taxon>
        <taxon>Halapricum</taxon>
    </lineage>
</organism>
<dbReference type="InterPro" id="IPR043816">
    <property type="entry name" value="DUF5798"/>
</dbReference>
<keyword evidence="1" id="KW-0175">Coiled coil</keyword>
<evidence type="ECO:0000256" key="2">
    <source>
        <dbReference type="SAM" id="MobiDB-lite"/>
    </source>
</evidence>
<evidence type="ECO:0000313" key="3">
    <source>
        <dbReference type="EMBL" id="QSG04570.1"/>
    </source>
</evidence>
<evidence type="ECO:0000313" key="4">
    <source>
        <dbReference type="Proteomes" id="UP000663525"/>
    </source>
</evidence>
<reference evidence="3" key="1">
    <citation type="submission" date="2020-11" db="EMBL/GenBank/DDBJ databases">
        <title>Carbohydrate-dependent, anaerobic sulfur respiration: A novel catabolism in halophilic archaea.</title>
        <authorList>
            <person name="Sorokin D.Y."/>
            <person name="Messina E."/>
            <person name="Smedile F."/>
            <person name="La Cono V."/>
            <person name="Hallsworth J.E."/>
            <person name="Yakimov M.M."/>
        </authorList>
    </citation>
    <scope>NUCLEOTIDE SEQUENCE</scope>
    <source>
        <strain evidence="3">HSR12-1</strain>
    </source>
</reference>
<evidence type="ECO:0000256" key="1">
    <source>
        <dbReference type="SAM" id="Coils"/>
    </source>
</evidence>
<dbReference type="Proteomes" id="UP000663525">
    <property type="component" value="Chromosome"/>
</dbReference>
<proteinExistence type="predicted"/>
<name>A0A897MQZ1_9EURY</name>
<dbReference type="Pfam" id="PF19111">
    <property type="entry name" value="DUF5798"/>
    <property type="match status" value="1"/>
</dbReference>
<feature type="coiled-coil region" evidence="1">
    <location>
        <begin position="17"/>
        <end position="65"/>
    </location>
</feature>
<dbReference type="RefSeq" id="WP_229114028.1">
    <property type="nucleotide sequence ID" value="NZ_CP064787.1"/>
</dbReference>